<organism evidence="4 5">
    <name type="scientific">Otolemur garnettii</name>
    <name type="common">Small-eared galago</name>
    <name type="synonym">Garnett's greater bushbaby</name>
    <dbReference type="NCBI Taxonomy" id="30611"/>
    <lineage>
        <taxon>Eukaryota</taxon>
        <taxon>Metazoa</taxon>
        <taxon>Chordata</taxon>
        <taxon>Craniata</taxon>
        <taxon>Vertebrata</taxon>
        <taxon>Euteleostomi</taxon>
        <taxon>Mammalia</taxon>
        <taxon>Eutheria</taxon>
        <taxon>Euarchontoglires</taxon>
        <taxon>Primates</taxon>
        <taxon>Strepsirrhini</taxon>
        <taxon>Lorisiformes</taxon>
        <taxon>Galagidae</taxon>
        <taxon>Otolemur</taxon>
    </lineage>
</organism>
<dbReference type="GO" id="GO:0005615">
    <property type="term" value="C:extracellular space"/>
    <property type="evidence" value="ECO:0007669"/>
    <property type="project" value="Ensembl"/>
</dbReference>
<evidence type="ECO:0000256" key="1">
    <source>
        <dbReference type="ARBA" id="ARBA00023157"/>
    </source>
</evidence>
<protein>
    <recommendedName>
        <fullName evidence="3">BRICHOS domain-containing protein</fullName>
    </recommendedName>
</protein>
<dbReference type="PANTHER" id="PTHR16483">
    <property type="entry name" value="GASTROKINE 1"/>
    <property type="match status" value="1"/>
</dbReference>
<dbReference type="GeneTree" id="ENSGT00930000150969"/>
<dbReference type="FunCoup" id="H0Y1M9">
    <property type="interactions" value="142"/>
</dbReference>
<dbReference type="OMA" id="LFSKMAC"/>
<feature type="domain" description="BRICHOS" evidence="3">
    <location>
        <begin position="53"/>
        <end position="143"/>
    </location>
</feature>
<dbReference type="STRING" id="30611.ENSOGAP00000022272"/>
<sequence>FPFQAVSSILVIFTLIVSLALMHVSDSYLLDGSVGTQSVHVNAFQGIVSIRDNNVLSEWDAILDYKNSLLAAKLFGKMACVLAKMDQAVFPSLDDIRKALDTPRIKHHTIAATNVITYFFVTGYKNNMAEDMCPLRGRDAFLIPELMEMKSKVKGTALAINPDYCSEVQLLSCIGLSICGEILGL</sequence>
<dbReference type="Ensembl" id="ENSOGAT00000030121.1">
    <property type="protein sequence ID" value="ENSOGAP00000022272.1"/>
    <property type="gene ID" value="ENSOGAG00000033540.1"/>
</dbReference>
<dbReference type="Pfam" id="PF04089">
    <property type="entry name" value="BRICHOS"/>
    <property type="match status" value="1"/>
</dbReference>
<dbReference type="Proteomes" id="UP000005225">
    <property type="component" value="Unassembled WGS sequence"/>
</dbReference>
<dbReference type="InterPro" id="IPR007084">
    <property type="entry name" value="BRICHOS_dom"/>
</dbReference>
<dbReference type="InParanoid" id="H0Y1M9"/>
<dbReference type="eggNOG" id="ENOG502S4AB">
    <property type="taxonomic scope" value="Eukaryota"/>
</dbReference>
<evidence type="ECO:0000313" key="4">
    <source>
        <dbReference type="Ensembl" id="ENSOGAP00000022272.1"/>
    </source>
</evidence>
<reference evidence="4" key="2">
    <citation type="submission" date="2025-08" db="UniProtKB">
        <authorList>
            <consortium name="Ensembl"/>
        </authorList>
    </citation>
    <scope>IDENTIFICATION</scope>
</reference>
<keyword evidence="2" id="KW-0472">Membrane</keyword>
<name>H0Y1M9_OTOGA</name>
<keyword evidence="5" id="KW-1185">Reference proteome</keyword>
<keyword evidence="1" id="KW-1015">Disulfide bond</keyword>
<reference evidence="5" key="1">
    <citation type="submission" date="2011-03" db="EMBL/GenBank/DDBJ databases">
        <title>Version 3 of the genome sequence of Otolemur garnettii (Bushbaby).</title>
        <authorList>
            <consortium name="The Broad Institute Genome Sequencing Platform"/>
            <person name="Di Palma F."/>
            <person name="Johnson J."/>
            <person name="Lander E.S."/>
            <person name="Lindblad-Toh K."/>
            <person name="Jaffe D.B."/>
            <person name="Gnerre S."/>
            <person name="MacCallum I."/>
            <person name="Przybylski D."/>
            <person name="Ribeiro F.J."/>
            <person name="Burton J.N."/>
            <person name="Walker B.J."/>
            <person name="Sharpe T."/>
            <person name="Hall G."/>
        </authorList>
    </citation>
    <scope>NUCLEOTIDE SEQUENCE [LARGE SCALE GENOMIC DNA]</scope>
</reference>
<keyword evidence="2" id="KW-1133">Transmembrane helix</keyword>
<dbReference type="SMART" id="SM01039">
    <property type="entry name" value="BRICHOS"/>
    <property type="match status" value="1"/>
</dbReference>
<keyword evidence="2" id="KW-0812">Transmembrane</keyword>
<dbReference type="EMBL" id="AAQR03102294">
    <property type="status" value="NOT_ANNOTATED_CDS"/>
    <property type="molecule type" value="Genomic_DNA"/>
</dbReference>
<reference evidence="4" key="3">
    <citation type="submission" date="2025-09" db="UniProtKB">
        <authorList>
            <consortium name="Ensembl"/>
        </authorList>
    </citation>
    <scope>IDENTIFICATION</scope>
</reference>
<dbReference type="Gene3D" id="3.30.390.150">
    <property type="match status" value="1"/>
</dbReference>
<evidence type="ECO:0000313" key="5">
    <source>
        <dbReference type="Proteomes" id="UP000005225"/>
    </source>
</evidence>
<dbReference type="GO" id="GO:0050680">
    <property type="term" value="P:negative regulation of epithelial cell proliferation"/>
    <property type="evidence" value="ECO:0007669"/>
    <property type="project" value="Ensembl"/>
</dbReference>
<evidence type="ECO:0000259" key="3">
    <source>
        <dbReference type="SMART" id="SM01039"/>
    </source>
</evidence>
<evidence type="ECO:0000256" key="2">
    <source>
        <dbReference type="SAM" id="Phobius"/>
    </source>
</evidence>
<proteinExistence type="predicted"/>
<dbReference type="AlphaFoldDB" id="H0Y1M9"/>
<feature type="transmembrane region" description="Helical" evidence="2">
    <location>
        <begin position="6"/>
        <end position="24"/>
    </location>
</feature>
<dbReference type="EMBL" id="AAQR03102295">
    <property type="status" value="NOT_ANNOTATED_CDS"/>
    <property type="molecule type" value="Genomic_DNA"/>
</dbReference>
<dbReference type="InterPro" id="IPR051772">
    <property type="entry name" value="Gastrokine"/>
</dbReference>
<accession>H0Y1M9</accession>